<comment type="caution">
    <text evidence="3">The sequence shown here is derived from an EMBL/GenBank/DDBJ whole genome shotgun (WGS) entry which is preliminary data.</text>
</comment>
<sequence length="154" mass="17010">MSERSVVHSTFVIERTYPAAPEKVYFALSNKEAKKRWFADPGNPKPEGYQLDFRVGGREVNTGGPKDGPLHTYTATYLDIVPNERIVYSYDMLFGDVRISVSLATMELRPEGAGTRLVLTEQGAFLDGHDTSSTREHGTNILLDMLGRALAASS</sequence>
<proteinExistence type="inferred from homology"/>
<evidence type="ECO:0000313" key="3">
    <source>
        <dbReference type="EMBL" id="MDX8531469.1"/>
    </source>
</evidence>
<dbReference type="Proteomes" id="UP001285154">
    <property type="component" value="Unassembled WGS sequence"/>
</dbReference>
<gene>
    <name evidence="3" type="ORF">RFM42_10770</name>
</gene>
<dbReference type="SUPFAM" id="SSF55961">
    <property type="entry name" value="Bet v1-like"/>
    <property type="match status" value="1"/>
</dbReference>
<keyword evidence="4" id="KW-1185">Reference proteome</keyword>
<organism evidence="3 4">
    <name type="scientific">Mesorhizobium vachelliae</name>
    <dbReference type="NCBI Taxonomy" id="3072309"/>
    <lineage>
        <taxon>Bacteria</taxon>
        <taxon>Pseudomonadati</taxon>
        <taxon>Pseudomonadota</taxon>
        <taxon>Alphaproteobacteria</taxon>
        <taxon>Hyphomicrobiales</taxon>
        <taxon>Phyllobacteriaceae</taxon>
        <taxon>Mesorhizobium</taxon>
    </lineage>
</organism>
<dbReference type="EMBL" id="JAVIIQ010000004">
    <property type="protein sequence ID" value="MDX8531469.1"/>
    <property type="molecule type" value="Genomic_DNA"/>
</dbReference>
<accession>A0ABU5A1D3</accession>
<dbReference type="CDD" id="cd08900">
    <property type="entry name" value="SRPBCC_CalC_Aha1-like_7"/>
    <property type="match status" value="1"/>
</dbReference>
<comment type="similarity">
    <text evidence="1">Belongs to the AHA1 family.</text>
</comment>
<protein>
    <submittedName>
        <fullName evidence="3">SRPBCC family protein</fullName>
    </submittedName>
</protein>
<evidence type="ECO:0000256" key="1">
    <source>
        <dbReference type="ARBA" id="ARBA00006817"/>
    </source>
</evidence>
<feature type="domain" description="Activator of Hsp90 ATPase homologue 1/2-like C-terminal" evidence="2">
    <location>
        <begin position="19"/>
        <end position="150"/>
    </location>
</feature>
<evidence type="ECO:0000313" key="4">
    <source>
        <dbReference type="Proteomes" id="UP001285154"/>
    </source>
</evidence>
<name>A0ABU5A1D3_9HYPH</name>
<dbReference type="InterPro" id="IPR013538">
    <property type="entry name" value="ASHA1/2-like_C"/>
</dbReference>
<reference evidence="3 4" key="1">
    <citation type="submission" date="2023-08" db="EMBL/GenBank/DDBJ databases">
        <title>Implementing the SeqCode for naming new Mesorhizobium species isolated from Vachellia karroo root nodules.</title>
        <authorList>
            <person name="Van Lill M."/>
        </authorList>
    </citation>
    <scope>NUCLEOTIDE SEQUENCE [LARGE SCALE GENOMIC DNA]</scope>
    <source>
        <strain evidence="3 4">VK25D</strain>
    </source>
</reference>
<dbReference type="Gene3D" id="3.30.530.20">
    <property type="match status" value="1"/>
</dbReference>
<dbReference type="InterPro" id="IPR023393">
    <property type="entry name" value="START-like_dom_sf"/>
</dbReference>
<evidence type="ECO:0000259" key="2">
    <source>
        <dbReference type="Pfam" id="PF08327"/>
    </source>
</evidence>
<dbReference type="Pfam" id="PF08327">
    <property type="entry name" value="AHSA1"/>
    <property type="match status" value="1"/>
</dbReference>
<dbReference type="RefSeq" id="WP_320246987.1">
    <property type="nucleotide sequence ID" value="NZ_JAVIIQ010000004.1"/>
</dbReference>